<dbReference type="Gene3D" id="1.20.5.170">
    <property type="match status" value="2"/>
</dbReference>
<keyword evidence="2" id="KW-0493">Microtubule</keyword>
<evidence type="ECO:0000313" key="13">
    <source>
        <dbReference type="Proteomes" id="UP000886595"/>
    </source>
</evidence>
<dbReference type="Proteomes" id="UP000886595">
    <property type="component" value="Unassembled WGS sequence"/>
</dbReference>
<organism evidence="12 13">
    <name type="scientific">Brassica carinata</name>
    <name type="common">Ethiopian mustard</name>
    <name type="synonym">Abyssinian cabbage</name>
    <dbReference type="NCBI Taxonomy" id="52824"/>
    <lineage>
        <taxon>Eukaryota</taxon>
        <taxon>Viridiplantae</taxon>
        <taxon>Streptophyta</taxon>
        <taxon>Embryophyta</taxon>
        <taxon>Tracheophyta</taxon>
        <taxon>Spermatophyta</taxon>
        <taxon>Magnoliopsida</taxon>
        <taxon>eudicotyledons</taxon>
        <taxon>Gunneridae</taxon>
        <taxon>Pentapetalae</taxon>
        <taxon>rosids</taxon>
        <taxon>malvids</taxon>
        <taxon>Brassicales</taxon>
        <taxon>Brassicaceae</taxon>
        <taxon>Brassiceae</taxon>
        <taxon>Brassica</taxon>
    </lineage>
</organism>
<evidence type="ECO:0000256" key="3">
    <source>
        <dbReference type="ARBA" id="ARBA00022741"/>
    </source>
</evidence>
<protein>
    <recommendedName>
        <fullName evidence="11">Kinesin motor domain-containing protein</fullName>
    </recommendedName>
</protein>
<feature type="coiled-coil region" evidence="8">
    <location>
        <begin position="643"/>
        <end position="670"/>
    </location>
</feature>
<feature type="region of interest" description="Disordered" evidence="9">
    <location>
        <begin position="144"/>
        <end position="243"/>
    </location>
</feature>
<evidence type="ECO:0000256" key="9">
    <source>
        <dbReference type="SAM" id="MobiDB-lite"/>
    </source>
</evidence>
<dbReference type="Pfam" id="PF14368">
    <property type="entry name" value="LTP_2"/>
    <property type="match status" value="1"/>
</dbReference>
<feature type="coiled-coil region" evidence="8">
    <location>
        <begin position="517"/>
        <end position="554"/>
    </location>
</feature>
<feature type="chain" id="PRO_5036497343" description="Kinesin motor domain-containing protein" evidence="10">
    <location>
        <begin position="27"/>
        <end position="1294"/>
    </location>
</feature>
<dbReference type="Gene3D" id="1.10.110.10">
    <property type="entry name" value="Plant lipid-transfer and hydrophobic proteins"/>
    <property type="match status" value="1"/>
</dbReference>
<evidence type="ECO:0000256" key="8">
    <source>
        <dbReference type="SAM" id="Coils"/>
    </source>
</evidence>
<feature type="region of interest" description="Disordered" evidence="9">
    <location>
        <begin position="1178"/>
        <end position="1294"/>
    </location>
</feature>
<dbReference type="InterPro" id="IPR036312">
    <property type="entry name" value="Bifun_inhib/LTP/seed_sf"/>
</dbReference>
<dbReference type="Gene3D" id="3.40.850.10">
    <property type="entry name" value="Kinesin motor domain"/>
    <property type="match status" value="1"/>
</dbReference>
<feature type="compositionally biased region" description="Low complexity" evidence="9">
    <location>
        <begin position="112"/>
        <end position="127"/>
    </location>
</feature>
<evidence type="ECO:0000256" key="1">
    <source>
        <dbReference type="ARBA" id="ARBA00010899"/>
    </source>
</evidence>
<feature type="region of interest" description="Disordered" evidence="9">
    <location>
        <begin position="112"/>
        <end position="131"/>
    </location>
</feature>
<feature type="compositionally biased region" description="Polar residues" evidence="9">
    <location>
        <begin position="1241"/>
        <end position="1257"/>
    </location>
</feature>
<evidence type="ECO:0000313" key="12">
    <source>
        <dbReference type="EMBL" id="KAG2268648.1"/>
    </source>
</evidence>
<feature type="domain" description="Kinesin motor" evidence="11">
    <location>
        <begin position="758"/>
        <end position="1078"/>
    </location>
</feature>
<dbReference type="InterPro" id="IPR027640">
    <property type="entry name" value="Kinesin-like_fam"/>
</dbReference>
<dbReference type="GO" id="GO:0007018">
    <property type="term" value="P:microtubule-based movement"/>
    <property type="evidence" value="ECO:0007669"/>
    <property type="project" value="InterPro"/>
</dbReference>
<sequence>MACSGVFITVLISLVPVFLQPGLAQGQSPPASCASLLLALAPCGPFVQGFVQFPAQPCCSSLSQIYSQQPTCLCLFLNNNSTLSSAFPINQTLALQLPQLCSVPANSSVCSSGASTASPPSTNSTGSQVSMGAKNNSVAAATPVAQVAPKPSNMMGLGDGLRSSGPKSKIQIPQCRSSRVAPKRVSATLQVGSSRGDSTPRSPFSPSSPYERRKAYAADSKFQRPQATSSSPLDPSSPASMLHGGHKLHEAFQMKQGRFDLQAAKISEMMKSNNLDNAPTQSLLSIATGILDDSIERNNGEVPQRVACLLRKVVLEIERRISTQSEHLRTQNSVFKAREEKYQSRIKVLETLASGTSEENEIATKQLRRIKTAKKAYEQQCLQMESHTKLEEEKKNKEEDMVRLEKANGEYNHEISTLRRELETAKKAYEQQCLQMESHTKLEEKKKNREEDMVRLEKANGEYNHEISTLRRELETTKKAYEQRCLRMESQTQVATTGIVDRVKELEQMTKDASVSKIALEERIKELEKIGKEANAAKTALEEKVKELQQFKLEIVTVNTSLEAKNQDLEKMGKEAYAANTTLEETVKELQQFKKETVAVNTSLEAKNRELEKMGKEAIVGKTILEEKVKELQQFRIETITVNTSLEAKNRELEHNLAQWKSKAKEMEENSDLKNQSWSQKELSYRRFINFQFQALQELRLYSKSIKQEILKVQDSYKGEFSQLGRKLLELGEAAENYHAVLAENQKLFNELQELKGNIRVYCRVRPFLPGQGASNTVVEHIGEHGELVVLNPTKPGKDGLRKFRFNKVYSPASTQAEVFSDIKPLVRSVLDGYNVCIFAYGQTGSGKTYTMTGPDGASEEEWGVNYRALNDLFKISQSRKSNIAYEVGVQMVEIYNEQVRDLLSGILSTAQQNGLAVPDASMYPVTSTSDVLELMNIGLDNRVVSSTALNERSSRSHSIVTVHVRGKDLKTGSALYGNLHLVDLAGSERVDRSEVTGDRLKEAQHINKSLSALGDVIFSLASKNSHVPYRNSKLTQLLQSSLGGRAKTLMFVQLNPDVISYSESMSTLKFAERVSGVELGAAKSSKDGRDVRDLMEQLGSLKDTIARKDDEIERLHLLKDINYPQRLQRKSLGHSDEFNSEESQLSIEEDSRSQQDHLRQSRLSIIDREALASSIDSEYEERFDDGTEGSIDVSRAAEGRKQLKMSDKTSKPVTPRASTKTTRPLDKLKVATRAVKATSGLMSPSKPTSTLMSPSKPTAGLMSPSKPTSSLMSPSIKKTGSTSNLVKSPKRWS</sequence>
<evidence type="ECO:0000256" key="4">
    <source>
        <dbReference type="ARBA" id="ARBA00022840"/>
    </source>
</evidence>
<evidence type="ECO:0000256" key="2">
    <source>
        <dbReference type="ARBA" id="ARBA00022701"/>
    </source>
</evidence>
<evidence type="ECO:0000256" key="6">
    <source>
        <dbReference type="ARBA" id="ARBA00023175"/>
    </source>
</evidence>
<feature type="compositionally biased region" description="Low complexity" evidence="9">
    <location>
        <begin position="229"/>
        <end position="240"/>
    </location>
</feature>
<feature type="signal peptide" evidence="10">
    <location>
        <begin position="1"/>
        <end position="26"/>
    </location>
</feature>
<dbReference type="GO" id="GO:0008017">
    <property type="term" value="F:microtubule binding"/>
    <property type="evidence" value="ECO:0007669"/>
    <property type="project" value="InterPro"/>
</dbReference>
<dbReference type="InterPro" id="IPR001752">
    <property type="entry name" value="Kinesin_motor_dom"/>
</dbReference>
<feature type="compositionally biased region" description="Basic and acidic residues" evidence="9">
    <location>
        <begin position="1196"/>
        <end position="1211"/>
    </location>
</feature>
<dbReference type="CDD" id="cd00010">
    <property type="entry name" value="AAI_LTSS"/>
    <property type="match status" value="1"/>
</dbReference>
<feature type="compositionally biased region" description="Low complexity" evidence="9">
    <location>
        <begin position="199"/>
        <end position="209"/>
    </location>
</feature>
<feature type="compositionally biased region" description="Acidic residues" evidence="9">
    <location>
        <begin position="1178"/>
        <end position="1188"/>
    </location>
</feature>
<gene>
    <name evidence="12" type="ORF">Bca52824_063203</name>
</gene>
<name>A0A8X7QFL9_BRACI</name>
<dbReference type="FunFam" id="3.40.850.10:FF:000044">
    <property type="entry name" value="p-loop containing nucleoside triphosphate hydrolases superfamily protein"/>
    <property type="match status" value="1"/>
</dbReference>
<evidence type="ECO:0000256" key="10">
    <source>
        <dbReference type="SAM" id="SignalP"/>
    </source>
</evidence>
<proteinExistence type="inferred from homology"/>
<comment type="caution">
    <text evidence="12">The sequence shown here is derived from an EMBL/GenBank/DDBJ whole genome shotgun (WGS) entry which is preliminary data.</text>
</comment>
<feature type="binding site" evidence="7">
    <location>
        <begin position="842"/>
        <end position="849"/>
    </location>
    <ligand>
        <name>ATP</name>
        <dbReference type="ChEBI" id="CHEBI:30616"/>
    </ligand>
</feature>
<dbReference type="PRINTS" id="PR00380">
    <property type="entry name" value="KINESINHEAVY"/>
</dbReference>
<feature type="compositionally biased region" description="Polar residues" evidence="9">
    <location>
        <begin position="187"/>
        <end position="197"/>
    </location>
</feature>
<keyword evidence="13" id="KW-1185">Reference proteome</keyword>
<dbReference type="InterPro" id="IPR036961">
    <property type="entry name" value="Kinesin_motor_dom_sf"/>
</dbReference>
<dbReference type="SMART" id="SM00499">
    <property type="entry name" value="AAI"/>
    <property type="match status" value="1"/>
</dbReference>
<feature type="coiled-coil region" evidence="8">
    <location>
        <begin position="360"/>
        <end position="491"/>
    </location>
</feature>
<dbReference type="PROSITE" id="PS50067">
    <property type="entry name" value="KINESIN_MOTOR_2"/>
    <property type="match status" value="1"/>
</dbReference>
<dbReference type="SUPFAM" id="SSF47699">
    <property type="entry name" value="Bifunctional inhibitor/lipid-transfer protein/seed storage 2S albumin"/>
    <property type="match status" value="1"/>
</dbReference>
<keyword evidence="4 7" id="KW-0067">ATP-binding</keyword>
<evidence type="ECO:0000259" key="11">
    <source>
        <dbReference type="PROSITE" id="PS50067"/>
    </source>
</evidence>
<evidence type="ECO:0000256" key="7">
    <source>
        <dbReference type="PROSITE-ProRule" id="PRU00283"/>
    </source>
</evidence>
<dbReference type="InterPro" id="IPR027417">
    <property type="entry name" value="P-loop_NTPase"/>
</dbReference>
<keyword evidence="10" id="KW-0732">Signal</keyword>
<reference evidence="12 13" key="1">
    <citation type="submission" date="2020-02" db="EMBL/GenBank/DDBJ databases">
        <authorList>
            <person name="Ma Q."/>
            <person name="Huang Y."/>
            <person name="Song X."/>
            <person name="Pei D."/>
        </authorList>
    </citation>
    <scope>NUCLEOTIDE SEQUENCE [LARGE SCALE GENOMIC DNA]</scope>
    <source>
        <strain evidence="12">Sxm20200214</strain>
        <tissue evidence="12">Leaf</tissue>
    </source>
</reference>
<feature type="region of interest" description="Disordered" evidence="9">
    <location>
        <begin position="1133"/>
        <end position="1161"/>
    </location>
</feature>
<dbReference type="PANTHER" id="PTHR47972">
    <property type="entry name" value="KINESIN-LIKE PROTEIN KLP-3"/>
    <property type="match status" value="1"/>
</dbReference>
<dbReference type="PANTHER" id="PTHR47972:SF33">
    <property type="entry name" value="KINESIN-LIKE PROTEIN KIN-14O"/>
    <property type="match status" value="1"/>
</dbReference>
<keyword evidence="5 8" id="KW-0175">Coiled coil</keyword>
<dbReference type="GO" id="GO:0005874">
    <property type="term" value="C:microtubule"/>
    <property type="evidence" value="ECO:0007669"/>
    <property type="project" value="UniProtKB-KW"/>
</dbReference>
<dbReference type="InterPro" id="IPR016140">
    <property type="entry name" value="Bifunc_inhib/LTP/seed_store"/>
</dbReference>
<comment type="similarity">
    <text evidence="1">Belongs to the TRAFAC class myosin-kinesin ATPase superfamily. Kinesin family. KIN-14 subfamily.</text>
</comment>
<evidence type="ECO:0000256" key="5">
    <source>
        <dbReference type="ARBA" id="ARBA00023054"/>
    </source>
</evidence>
<dbReference type="Pfam" id="PF00225">
    <property type="entry name" value="Kinesin"/>
    <property type="match status" value="1"/>
</dbReference>
<dbReference type="SMART" id="SM00129">
    <property type="entry name" value="KISc"/>
    <property type="match status" value="1"/>
</dbReference>
<dbReference type="OrthoDB" id="3176171at2759"/>
<dbReference type="GO" id="GO:0005524">
    <property type="term" value="F:ATP binding"/>
    <property type="evidence" value="ECO:0007669"/>
    <property type="project" value="UniProtKB-UniRule"/>
</dbReference>
<dbReference type="GO" id="GO:0003777">
    <property type="term" value="F:microtubule motor activity"/>
    <property type="evidence" value="ECO:0007669"/>
    <property type="project" value="InterPro"/>
</dbReference>
<feature type="compositionally biased region" description="Polar residues" evidence="9">
    <location>
        <begin position="1266"/>
        <end position="1287"/>
    </location>
</feature>
<dbReference type="SUPFAM" id="SSF52540">
    <property type="entry name" value="P-loop containing nucleoside triphosphate hydrolases"/>
    <property type="match status" value="1"/>
</dbReference>
<keyword evidence="3 7" id="KW-0547">Nucleotide-binding</keyword>
<dbReference type="EMBL" id="JAAMPC010000013">
    <property type="protein sequence ID" value="KAG2268648.1"/>
    <property type="molecule type" value="Genomic_DNA"/>
</dbReference>
<accession>A0A8X7QFL9</accession>
<feature type="compositionally biased region" description="Basic and acidic residues" evidence="9">
    <location>
        <begin position="1150"/>
        <end position="1161"/>
    </location>
</feature>
<keyword evidence="6 7" id="KW-0505">Motor protein</keyword>